<reference evidence="1 2" key="1">
    <citation type="submission" date="2013-01" db="EMBL/GenBank/DDBJ databases">
        <authorList>
            <person name="Bench S."/>
        </authorList>
    </citation>
    <scope>NUCLEOTIDE SEQUENCE [LARGE SCALE GENOMIC DNA]</scope>
    <source>
        <strain evidence="1 2">WH 0401</strain>
    </source>
</reference>
<gene>
    <name evidence="1" type="ORF">CWATWH0401_3049</name>
</gene>
<sequence length="45" mass="5149">MERGAKKGQNDLTIPVLVELRSYKTSVLDLIQNFVSQNQLFVNIK</sequence>
<dbReference type="Proteomes" id="UP000018198">
    <property type="component" value="Unassembled WGS sequence"/>
</dbReference>
<comment type="caution">
    <text evidence="1">The sequence shown here is derived from an EMBL/GenBank/DDBJ whole genome shotgun (WGS) entry which is preliminary data.</text>
</comment>
<reference evidence="1 2" key="2">
    <citation type="submission" date="2013-09" db="EMBL/GenBank/DDBJ databases">
        <title>Whole genome comparison of six Crocosphaera watsonii strains with differing phenotypes.</title>
        <authorList>
            <person name="Bench S.R."/>
            <person name="Heller P."/>
            <person name="Frank I."/>
            <person name="Arciniega M."/>
            <person name="Shilova I.N."/>
            <person name="Zehr J.P."/>
        </authorList>
    </citation>
    <scope>NUCLEOTIDE SEQUENCE [LARGE SCALE GENOMIC DNA]</scope>
    <source>
        <strain evidence="1 2">WH 0401</strain>
    </source>
</reference>
<proteinExistence type="predicted"/>
<evidence type="ECO:0000313" key="2">
    <source>
        <dbReference type="Proteomes" id="UP000018198"/>
    </source>
</evidence>
<organism evidence="1 2">
    <name type="scientific">Crocosphaera watsonii WH 0401</name>
    <dbReference type="NCBI Taxonomy" id="555881"/>
    <lineage>
        <taxon>Bacteria</taxon>
        <taxon>Bacillati</taxon>
        <taxon>Cyanobacteriota</taxon>
        <taxon>Cyanophyceae</taxon>
        <taxon>Oscillatoriophycideae</taxon>
        <taxon>Chroococcales</taxon>
        <taxon>Aphanothecaceae</taxon>
        <taxon>Crocosphaera</taxon>
    </lineage>
</organism>
<protein>
    <submittedName>
        <fullName evidence="1">Uncharacterized protein</fullName>
    </submittedName>
</protein>
<name>T2JAQ0_CROWT</name>
<dbReference type="AlphaFoldDB" id="T2JAQ0"/>
<accession>T2JAQ0</accession>
<dbReference type="EMBL" id="CAQM01000470">
    <property type="protein sequence ID" value="CCQ62221.1"/>
    <property type="molecule type" value="Genomic_DNA"/>
</dbReference>
<evidence type="ECO:0000313" key="1">
    <source>
        <dbReference type="EMBL" id="CCQ62221.1"/>
    </source>
</evidence>